<dbReference type="InterPro" id="IPR000850">
    <property type="entry name" value="Adenylat/UMP-CMP_kin"/>
</dbReference>
<reference evidence="5 6" key="1">
    <citation type="submission" date="2015-09" db="EMBL/GenBank/DDBJ databases">
        <title>Atta colombica WGS genome.</title>
        <authorList>
            <person name="Nygaard S."/>
            <person name="Hu H."/>
            <person name="Boomsma J."/>
            <person name="Zhang G."/>
        </authorList>
    </citation>
    <scope>NUCLEOTIDE SEQUENCE [LARGE SCALE GENOMIC DNA]</scope>
    <source>
        <strain evidence="5">Treedump-2</strain>
        <tissue evidence="5">Whole body</tissue>
    </source>
</reference>
<dbReference type="PRINTS" id="PR00094">
    <property type="entry name" value="ADENYLTKNASE"/>
</dbReference>
<dbReference type="Pfam" id="PF00406">
    <property type="entry name" value="ADK"/>
    <property type="match status" value="1"/>
</dbReference>
<dbReference type="GO" id="GO:0006139">
    <property type="term" value="P:nucleobase-containing compound metabolic process"/>
    <property type="evidence" value="ECO:0007669"/>
    <property type="project" value="InterPro"/>
</dbReference>
<dbReference type="EMBL" id="KQ976542">
    <property type="protein sequence ID" value="KYM81113.1"/>
    <property type="molecule type" value="Genomic_DNA"/>
</dbReference>
<dbReference type="InterPro" id="IPR027417">
    <property type="entry name" value="P-loop_NTPase"/>
</dbReference>
<accession>A0A195B996</accession>
<dbReference type="HAMAP" id="MF_00235">
    <property type="entry name" value="Adenylate_kinase_Adk"/>
    <property type="match status" value="1"/>
</dbReference>
<evidence type="ECO:0000313" key="6">
    <source>
        <dbReference type="Proteomes" id="UP000078540"/>
    </source>
</evidence>
<dbReference type="Proteomes" id="UP000078540">
    <property type="component" value="Unassembled WGS sequence"/>
</dbReference>
<dbReference type="KEGG" id="acoc:108688660"/>
<dbReference type="SUPFAM" id="SSF52540">
    <property type="entry name" value="P-loop containing nucleoside triphosphate hydrolases"/>
    <property type="match status" value="1"/>
</dbReference>
<dbReference type="OrthoDB" id="442176at2759"/>
<dbReference type="CDD" id="cd01428">
    <property type="entry name" value="ADK"/>
    <property type="match status" value="1"/>
</dbReference>
<organism evidence="5 6">
    <name type="scientific">Atta colombica</name>
    <dbReference type="NCBI Taxonomy" id="520822"/>
    <lineage>
        <taxon>Eukaryota</taxon>
        <taxon>Metazoa</taxon>
        <taxon>Ecdysozoa</taxon>
        <taxon>Arthropoda</taxon>
        <taxon>Hexapoda</taxon>
        <taxon>Insecta</taxon>
        <taxon>Pterygota</taxon>
        <taxon>Neoptera</taxon>
        <taxon>Endopterygota</taxon>
        <taxon>Hymenoptera</taxon>
        <taxon>Apocrita</taxon>
        <taxon>Aculeata</taxon>
        <taxon>Formicoidea</taxon>
        <taxon>Formicidae</taxon>
        <taxon>Myrmicinae</taxon>
        <taxon>Atta</taxon>
    </lineage>
</organism>
<dbReference type="GO" id="GO:0005524">
    <property type="term" value="F:ATP binding"/>
    <property type="evidence" value="ECO:0007669"/>
    <property type="project" value="InterPro"/>
</dbReference>
<dbReference type="AlphaFoldDB" id="A0A195B996"/>
<dbReference type="Gene3D" id="3.40.50.300">
    <property type="entry name" value="P-loop containing nucleotide triphosphate hydrolases"/>
    <property type="match status" value="1"/>
</dbReference>
<evidence type="ECO:0000256" key="4">
    <source>
        <dbReference type="RuleBase" id="RU003330"/>
    </source>
</evidence>
<keyword evidence="2" id="KW-0547">Nucleotide-binding</keyword>
<dbReference type="GO" id="GO:0019205">
    <property type="term" value="F:nucleobase-containing compound kinase activity"/>
    <property type="evidence" value="ECO:0007669"/>
    <property type="project" value="InterPro"/>
</dbReference>
<protein>
    <submittedName>
        <fullName evidence="5">Putative adenylate kinase isoenzyme F38B2.4</fullName>
    </submittedName>
</protein>
<gene>
    <name evidence="5" type="ORF">ALC53_08455</name>
</gene>
<dbReference type="PANTHER" id="PTHR23359">
    <property type="entry name" value="NUCLEOTIDE KINASE"/>
    <property type="match status" value="1"/>
</dbReference>
<evidence type="ECO:0000256" key="2">
    <source>
        <dbReference type="ARBA" id="ARBA00022741"/>
    </source>
</evidence>
<comment type="similarity">
    <text evidence="4">Belongs to the adenylate kinase family.</text>
</comment>
<sequence length="230" mass="26239">MGLNCVRPVDPLCAMIPRNTELDATPIKESGLPIIFLIGGPGAGKSTQCIRVAQRYGFCAIISTQLLRTEVTTGTQRGIILAYLMSEDKLIPSDVMVELIKAKMLRNLHDTRGFLLSGFPREKTQCYHFDKEIRQPDLVLRLYVRDSLLIDRILAKTIATTERPDRSIDENWQRIKKHSRMTKSILRYYKKQLVIIDGEKDETEVFEDICSVIDNVIMNFPNTPNKKAIN</sequence>
<dbReference type="STRING" id="520822.A0A195B996"/>
<name>A0A195B996_9HYME</name>
<keyword evidence="1 4" id="KW-0808">Transferase</keyword>
<evidence type="ECO:0000313" key="5">
    <source>
        <dbReference type="EMBL" id="KYM81113.1"/>
    </source>
</evidence>
<evidence type="ECO:0000256" key="3">
    <source>
        <dbReference type="ARBA" id="ARBA00022777"/>
    </source>
</evidence>
<proteinExistence type="inferred from homology"/>
<evidence type="ECO:0000256" key="1">
    <source>
        <dbReference type="ARBA" id="ARBA00022679"/>
    </source>
</evidence>
<keyword evidence="6" id="KW-1185">Reference proteome</keyword>
<keyword evidence="3 4" id="KW-0418">Kinase</keyword>